<comment type="domain">
    <text evidence="6">Has three domains with a flexible linker between the domains II and III and assumes an 'L' shape. Domain III is highly mobile and contacts RuvB.</text>
</comment>
<comment type="function">
    <text evidence="6">The RuvA-RuvB-RuvC complex processes Holliday junction (HJ) DNA during genetic recombination and DNA repair, while the RuvA-RuvB complex plays an important role in the rescue of blocked DNA replication forks via replication fork reversal (RFR). RuvA specifically binds to HJ cruciform DNA, conferring on it an open structure. The RuvB hexamer acts as an ATP-dependent pump, pulling dsDNA into and through the RuvAB complex. HJ branch migration allows RuvC to scan DNA until it finds its consensus sequence, where it cleaves and resolves the cruciform DNA.</text>
</comment>
<dbReference type="Gene3D" id="1.10.8.10">
    <property type="entry name" value="DNA helicase RuvA subunit, C-terminal domain"/>
    <property type="match status" value="1"/>
</dbReference>
<dbReference type="Gene3D" id="2.40.50.140">
    <property type="entry name" value="Nucleic acid-binding proteins"/>
    <property type="match status" value="1"/>
</dbReference>
<dbReference type="GO" id="GO:0048476">
    <property type="term" value="C:Holliday junction resolvase complex"/>
    <property type="evidence" value="ECO:0007669"/>
    <property type="project" value="UniProtKB-UniRule"/>
</dbReference>
<dbReference type="Gene3D" id="1.10.150.20">
    <property type="entry name" value="5' to 3' exonuclease, C-terminal subdomain"/>
    <property type="match status" value="1"/>
</dbReference>
<dbReference type="Pfam" id="PF14520">
    <property type="entry name" value="HHH_5"/>
    <property type="match status" value="1"/>
</dbReference>
<dbReference type="InterPro" id="IPR011114">
    <property type="entry name" value="RuvA_C"/>
</dbReference>
<evidence type="ECO:0000256" key="6">
    <source>
        <dbReference type="HAMAP-Rule" id="MF_00031"/>
    </source>
</evidence>
<feature type="region of interest" description="Domain III" evidence="6">
    <location>
        <begin position="142"/>
        <end position="186"/>
    </location>
</feature>
<dbReference type="HAMAP" id="MF_00031">
    <property type="entry name" value="DNA_HJ_migration_RuvA"/>
    <property type="match status" value="1"/>
</dbReference>
<evidence type="ECO:0000259" key="7">
    <source>
        <dbReference type="SMART" id="SM00278"/>
    </source>
</evidence>
<dbReference type="HOGENOM" id="CLU_087936_3_1_7"/>
<dbReference type="AlphaFoldDB" id="D1B1V6"/>
<dbReference type="InterPro" id="IPR003583">
    <property type="entry name" value="Hlx-hairpin-Hlx_DNA-bd_motif"/>
</dbReference>
<dbReference type="Pfam" id="PF01330">
    <property type="entry name" value="RuvA_N"/>
    <property type="match status" value="1"/>
</dbReference>
<comment type="subunit">
    <text evidence="6">Homotetramer. Forms an RuvA(8)-RuvB(12)-Holliday junction (HJ) complex. HJ DNA is sandwiched between 2 RuvA tetramers; dsDNA enters through RuvA and exits via RuvB. An RuvB hexamer assembles on each DNA strand where it exits the tetramer. Each RuvB hexamer is contacted by two RuvA subunits (via domain III) on 2 adjacent RuvB subunits; this complex drives branch migration. In the full resolvosome a probable DNA-RuvA(4)-RuvB(12)-RuvC(2) complex forms which resolves the HJ.</text>
</comment>
<comment type="caution">
    <text evidence="6">Lacks conserved residue(s) required for the propagation of feature annotation.</text>
</comment>
<keyword evidence="1 6" id="KW-0963">Cytoplasm</keyword>
<accession>D1B1V6</accession>
<dbReference type="OrthoDB" id="5293449at2"/>
<organism evidence="8 9">
    <name type="scientific">Sulfurospirillum deleyianum (strain ATCC 51133 / DSM 6946 / 5175)</name>
    <dbReference type="NCBI Taxonomy" id="525898"/>
    <lineage>
        <taxon>Bacteria</taxon>
        <taxon>Pseudomonadati</taxon>
        <taxon>Campylobacterota</taxon>
        <taxon>Epsilonproteobacteria</taxon>
        <taxon>Campylobacterales</taxon>
        <taxon>Sulfurospirillaceae</taxon>
        <taxon>Sulfurospirillum</taxon>
    </lineage>
</organism>
<dbReference type="GO" id="GO:0000400">
    <property type="term" value="F:four-way junction DNA binding"/>
    <property type="evidence" value="ECO:0007669"/>
    <property type="project" value="UniProtKB-UniRule"/>
</dbReference>
<reference evidence="8 9" key="2">
    <citation type="journal article" date="2010" name="Stand. Genomic Sci.">
        <title>Complete genome sequence of Sulfurospirillum deleyianum type strain (5175).</title>
        <authorList>
            <person name="Sikorski J."/>
            <person name="Lapidus A."/>
            <person name="Copeland A."/>
            <person name="Glavina Del Rio T."/>
            <person name="Nolan M."/>
            <person name="Lucas S."/>
            <person name="Chen F."/>
            <person name="Tice H."/>
            <person name="Cheng J.F."/>
            <person name="Saunders E."/>
            <person name="Bruce D."/>
            <person name="Goodwin L."/>
            <person name="Pitluck S."/>
            <person name="Ovchinnikova G."/>
            <person name="Pati A."/>
            <person name="Ivanova N."/>
            <person name="Mavromatis K."/>
            <person name="Chen A."/>
            <person name="Palaniappan K."/>
            <person name="Chain P."/>
            <person name="Land M."/>
            <person name="Hauser L."/>
            <person name="Chang Y.J."/>
            <person name="Jeffries C.D."/>
            <person name="Brettin T."/>
            <person name="Detter J.C."/>
            <person name="Han C."/>
            <person name="Rohde M."/>
            <person name="Lang E."/>
            <person name="Spring S."/>
            <person name="Goker M."/>
            <person name="Bristow J."/>
            <person name="Eisen J.A."/>
            <person name="Markowitz V."/>
            <person name="Hugenholtz P."/>
            <person name="Kyrpides N.C."/>
            <person name="Klenk H.P."/>
        </authorList>
    </citation>
    <scope>NUCLEOTIDE SEQUENCE [LARGE SCALE GENOMIC DNA]</scope>
    <source>
        <strain evidence="9">ATCC 51133 / DSM 6946 / 5175</strain>
    </source>
</reference>
<dbReference type="CDD" id="cd14332">
    <property type="entry name" value="UBA_RuvA_C"/>
    <property type="match status" value="1"/>
</dbReference>
<dbReference type="InterPro" id="IPR012340">
    <property type="entry name" value="NA-bd_OB-fold"/>
</dbReference>
<feature type="region of interest" description="Domain I" evidence="6">
    <location>
        <begin position="1"/>
        <end position="64"/>
    </location>
</feature>
<dbReference type="GO" id="GO:0009378">
    <property type="term" value="F:four-way junction helicase activity"/>
    <property type="evidence" value="ECO:0007669"/>
    <property type="project" value="InterPro"/>
</dbReference>
<dbReference type="SUPFAM" id="SSF50249">
    <property type="entry name" value="Nucleic acid-binding proteins"/>
    <property type="match status" value="1"/>
</dbReference>
<evidence type="ECO:0000256" key="5">
    <source>
        <dbReference type="ARBA" id="ARBA00023204"/>
    </source>
</evidence>
<feature type="domain" description="Helix-hairpin-helix DNA-binding motif class 1" evidence="7">
    <location>
        <begin position="108"/>
        <end position="127"/>
    </location>
</feature>
<dbReference type="GO" id="GO:0006281">
    <property type="term" value="P:DNA repair"/>
    <property type="evidence" value="ECO:0007669"/>
    <property type="project" value="UniProtKB-UniRule"/>
</dbReference>
<dbReference type="NCBIfam" id="TIGR00084">
    <property type="entry name" value="ruvA"/>
    <property type="match status" value="1"/>
</dbReference>
<evidence type="ECO:0000256" key="3">
    <source>
        <dbReference type="ARBA" id="ARBA00023125"/>
    </source>
</evidence>
<dbReference type="SUPFAM" id="SSF46929">
    <property type="entry name" value="DNA helicase RuvA subunit, C-terminal domain"/>
    <property type="match status" value="1"/>
</dbReference>
<dbReference type="KEGG" id="sdl:Sdel_1051"/>
<dbReference type="InterPro" id="IPR000085">
    <property type="entry name" value="RuvA"/>
</dbReference>
<dbReference type="Proteomes" id="UP000002222">
    <property type="component" value="Chromosome"/>
</dbReference>
<dbReference type="GO" id="GO:0005524">
    <property type="term" value="F:ATP binding"/>
    <property type="evidence" value="ECO:0007669"/>
    <property type="project" value="InterPro"/>
</dbReference>
<evidence type="ECO:0000256" key="4">
    <source>
        <dbReference type="ARBA" id="ARBA00023172"/>
    </source>
</evidence>
<keyword evidence="9" id="KW-1185">Reference proteome</keyword>
<protein>
    <recommendedName>
        <fullName evidence="6">Holliday junction branch migration complex subunit RuvA</fullName>
    </recommendedName>
</protein>
<dbReference type="SUPFAM" id="SSF47781">
    <property type="entry name" value="RuvA domain 2-like"/>
    <property type="match status" value="1"/>
</dbReference>
<evidence type="ECO:0000313" key="8">
    <source>
        <dbReference type="EMBL" id="ACZ12076.1"/>
    </source>
</evidence>
<keyword evidence="8" id="KW-0547">Nucleotide-binding</keyword>
<comment type="subcellular location">
    <subcellularLocation>
        <location evidence="6">Cytoplasm</location>
    </subcellularLocation>
</comment>
<feature type="domain" description="Helix-hairpin-helix DNA-binding motif class 1" evidence="7">
    <location>
        <begin position="73"/>
        <end position="92"/>
    </location>
</feature>
<dbReference type="InterPro" id="IPR036267">
    <property type="entry name" value="RuvA_C_sf"/>
</dbReference>
<comment type="similarity">
    <text evidence="6">Belongs to the RuvA family.</text>
</comment>
<dbReference type="Pfam" id="PF07499">
    <property type="entry name" value="RuvA_C"/>
    <property type="match status" value="1"/>
</dbReference>
<evidence type="ECO:0000256" key="2">
    <source>
        <dbReference type="ARBA" id="ARBA00022763"/>
    </source>
</evidence>
<dbReference type="RefSeq" id="WP_012856834.1">
    <property type="nucleotide sequence ID" value="NC_013512.1"/>
</dbReference>
<keyword evidence="2 6" id="KW-0227">DNA damage</keyword>
<evidence type="ECO:0000313" key="9">
    <source>
        <dbReference type="Proteomes" id="UP000002222"/>
    </source>
</evidence>
<sequence>MIVGIEGIVVKKEVTFVYLKTTSGLSYKVFISLFSSARIQLNEKISLHVSQIIREDQHSLYGFVDENEKKVFDTLVKLNGIGPSTALAVCSTLSPDDFAHALVSQNISAFQKVPGIGPKSAKRILVELSDFSLQLLHEDFTNSSLQEASMALESLGFKKEMIKKVLSQIQGGDTQTIIKEALKKLG</sequence>
<proteinExistence type="inferred from homology"/>
<keyword evidence="8" id="KW-0378">Hydrolase</keyword>
<dbReference type="GO" id="GO:0009379">
    <property type="term" value="C:Holliday junction helicase complex"/>
    <property type="evidence" value="ECO:0007669"/>
    <property type="project" value="InterPro"/>
</dbReference>
<feature type="region of interest" description="Domain II" evidence="6">
    <location>
        <begin position="65"/>
        <end position="142"/>
    </location>
</feature>
<reference evidence="9" key="1">
    <citation type="submission" date="2009-11" db="EMBL/GenBank/DDBJ databases">
        <title>The complete genome of Sulfurospirillum deleyianum DSM 6946.</title>
        <authorList>
            <consortium name="US DOE Joint Genome Institute (JGI-PGF)"/>
            <person name="Lucas S."/>
            <person name="Copeland A."/>
            <person name="Lapidus A."/>
            <person name="Glavina del Rio T."/>
            <person name="Dalin E."/>
            <person name="Tice H."/>
            <person name="Bruce D."/>
            <person name="Goodwin L."/>
            <person name="Pitluck S."/>
            <person name="Kyrpides N."/>
            <person name="Mavromatis K."/>
            <person name="Ivanova N."/>
            <person name="Ovchinnikova G."/>
            <person name="Munk A.C."/>
            <person name="Lu M."/>
            <person name="Brettin T."/>
            <person name="Detter J.C."/>
            <person name="Han C."/>
            <person name="Tapia R."/>
            <person name="Larimer F."/>
            <person name="Land M."/>
            <person name="Hauser L."/>
            <person name="Markowitz V."/>
            <person name="Cheng J.F."/>
            <person name="Hugenholtz P."/>
            <person name="Woyke T."/>
            <person name="Wu D."/>
            <person name="Aumann P."/>
            <person name="Schneider S."/>
            <person name="Lang E."/>
            <person name="Spring S."/>
            <person name="Klenk H.P."/>
            <person name="Eisen J.A."/>
        </authorList>
    </citation>
    <scope>NUCLEOTIDE SEQUENCE [LARGE SCALE GENOMIC DNA]</scope>
    <source>
        <strain evidence="9">ATCC 51133 / DSM 6946 / 5175</strain>
    </source>
</reference>
<dbReference type="STRING" id="525898.Sdel_1051"/>
<dbReference type="InterPro" id="IPR013849">
    <property type="entry name" value="DNA_helicase_Holl-junc_RuvA_I"/>
</dbReference>
<keyword evidence="4 6" id="KW-0233">DNA recombination</keyword>
<evidence type="ECO:0000256" key="1">
    <source>
        <dbReference type="ARBA" id="ARBA00022490"/>
    </source>
</evidence>
<keyword evidence="3 6" id="KW-0238">DNA-binding</keyword>
<dbReference type="GO" id="GO:0005737">
    <property type="term" value="C:cytoplasm"/>
    <property type="evidence" value="ECO:0007669"/>
    <property type="project" value="UniProtKB-SubCell"/>
</dbReference>
<dbReference type="GO" id="GO:0006310">
    <property type="term" value="P:DNA recombination"/>
    <property type="evidence" value="ECO:0007669"/>
    <property type="project" value="UniProtKB-UniRule"/>
</dbReference>
<dbReference type="InterPro" id="IPR010994">
    <property type="entry name" value="RuvA_2-like"/>
</dbReference>
<dbReference type="eggNOG" id="COG0632">
    <property type="taxonomic scope" value="Bacteria"/>
</dbReference>
<gene>
    <name evidence="6" type="primary">ruvA</name>
    <name evidence="8" type="ordered locus">Sdel_1051</name>
</gene>
<name>D1B1V6_SULD5</name>
<dbReference type="SMART" id="SM00278">
    <property type="entry name" value="HhH1"/>
    <property type="match status" value="2"/>
</dbReference>
<dbReference type="EMBL" id="CP001816">
    <property type="protein sequence ID" value="ACZ12076.1"/>
    <property type="molecule type" value="Genomic_DNA"/>
</dbReference>
<keyword evidence="8" id="KW-0347">Helicase</keyword>
<keyword evidence="5 6" id="KW-0234">DNA repair</keyword>
<keyword evidence="8" id="KW-0067">ATP-binding</keyword>